<protein>
    <submittedName>
        <fullName evidence="1">Terminase small subunit</fullName>
    </submittedName>
</protein>
<reference evidence="1" key="1">
    <citation type="journal article" date="2021" name="Proc. Natl. Acad. Sci. U.S.A.">
        <title>A Catalog of Tens of Thousands of Viruses from Human Metagenomes Reveals Hidden Associations with Chronic Diseases.</title>
        <authorList>
            <person name="Tisza M.J."/>
            <person name="Buck C.B."/>
        </authorList>
    </citation>
    <scope>NUCLEOTIDE SEQUENCE</scope>
    <source>
        <strain evidence="1">Ctngn1</strain>
    </source>
</reference>
<proteinExistence type="predicted"/>
<name>A0A8S5LCK1_9CAUD</name>
<accession>A0A8S5LCK1</accession>
<dbReference type="EMBL" id="BK014685">
    <property type="protein sequence ID" value="DAD67740.1"/>
    <property type="molecule type" value="Genomic_DNA"/>
</dbReference>
<organism evidence="1">
    <name type="scientific">Myoviridae sp. ctngn1</name>
    <dbReference type="NCBI Taxonomy" id="2823551"/>
    <lineage>
        <taxon>Viruses</taxon>
        <taxon>Duplodnaviria</taxon>
        <taxon>Heunggongvirae</taxon>
        <taxon>Uroviricota</taxon>
        <taxon>Caudoviricetes</taxon>
    </lineage>
</organism>
<evidence type="ECO:0000313" key="1">
    <source>
        <dbReference type="EMBL" id="DAD67740.1"/>
    </source>
</evidence>
<sequence>MGNSEEEISKQLGVSYSTFREYKKKHPELQAALSEGADDANGAVVNALHRRALGYTVKVRKVFKIKKPVIEDGRKIAEEEVLETGEEDVHVPADTKAIIFWLTNRMGKDWRSAPPPEAPLQQAQDNDPITAALLEEMVKNDKEQA</sequence>